<evidence type="ECO:0000259" key="6">
    <source>
        <dbReference type="PROSITE" id="PS51074"/>
    </source>
</evidence>
<dbReference type="InterPro" id="IPR001623">
    <property type="entry name" value="DnaJ_domain"/>
</dbReference>
<reference evidence="7" key="1">
    <citation type="journal article" date="2012" name="Proc. Natl. Acad. Sci. U.S.A.">
        <title>Antigenic diversity is generated by distinct evolutionary mechanisms in African trypanosome species.</title>
        <authorList>
            <person name="Jackson A.P."/>
            <person name="Berry A."/>
            <person name="Aslett M."/>
            <person name="Allison H.C."/>
            <person name="Burton P."/>
            <person name="Vavrova-Anderson J."/>
            <person name="Brown R."/>
            <person name="Browne H."/>
            <person name="Corton N."/>
            <person name="Hauser H."/>
            <person name="Gamble J."/>
            <person name="Gilderthorp R."/>
            <person name="Marcello L."/>
            <person name="McQuillan J."/>
            <person name="Otto T.D."/>
            <person name="Quail M.A."/>
            <person name="Sanders M.J."/>
            <person name="van Tonder A."/>
            <person name="Ginger M.L."/>
            <person name="Field M.C."/>
            <person name="Barry J.D."/>
            <person name="Hertz-Fowler C."/>
            <person name="Berriman M."/>
        </authorList>
    </citation>
    <scope>NUCLEOTIDE SEQUENCE</scope>
    <source>
        <strain evidence="7">Y486</strain>
    </source>
</reference>
<dbReference type="PRINTS" id="PR00625">
    <property type="entry name" value="JDOMAIN"/>
</dbReference>
<evidence type="ECO:0000256" key="3">
    <source>
        <dbReference type="ARBA" id="ARBA00022833"/>
    </source>
</evidence>
<dbReference type="Gene3D" id="3.10.660.10">
    <property type="entry name" value="DPH Zinc finger"/>
    <property type="match status" value="1"/>
</dbReference>
<dbReference type="Pfam" id="PF00226">
    <property type="entry name" value="DnaJ"/>
    <property type="match status" value="1"/>
</dbReference>
<sequence>MKETHSPYEILGLNPSASTAEIRKAFKRLALSTHPDKQSSPATGNEPVPNTRVKYPFYLVKEAADQLLDPLRRAEYDSGGHLLSARSAGVVSDSYNLSEFELVDKKLLPVGVVVLVYRMECRCGGVFEVFLTRSEGAEANYHQLCECDSCSLVVEVNDHADLL</sequence>
<evidence type="ECO:0000256" key="4">
    <source>
        <dbReference type="ARBA" id="ARBA00023004"/>
    </source>
</evidence>
<dbReference type="PANTHER" id="PTHR45255:SF1">
    <property type="entry name" value="DNAJ HOMOLOG SUBFAMILY C MEMBER 24"/>
    <property type="match status" value="1"/>
</dbReference>
<dbReference type="PANTHER" id="PTHR45255">
    <property type="entry name" value="DNAJ HOMOLOG SUBFAMILY C MEMBER 24"/>
    <property type="match status" value="1"/>
</dbReference>
<dbReference type="OMA" id="RCECDSC"/>
<dbReference type="AlphaFoldDB" id="G0U416"/>
<dbReference type="SUPFAM" id="SSF144217">
    <property type="entry name" value="CSL zinc finger"/>
    <property type="match status" value="1"/>
</dbReference>
<dbReference type="EMBL" id="HE573026">
    <property type="protein sequence ID" value="CCC52178.1"/>
    <property type="molecule type" value="Genomic_DNA"/>
</dbReference>
<organism evidence="7">
    <name type="scientific">Trypanosoma vivax (strain Y486)</name>
    <dbReference type="NCBI Taxonomy" id="1055687"/>
    <lineage>
        <taxon>Eukaryota</taxon>
        <taxon>Discoba</taxon>
        <taxon>Euglenozoa</taxon>
        <taxon>Kinetoplastea</taxon>
        <taxon>Metakinetoplastina</taxon>
        <taxon>Trypanosomatida</taxon>
        <taxon>Trypanosomatidae</taxon>
        <taxon>Trypanosoma</taxon>
        <taxon>Duttonella</taxon>
    </lineage>
</organism>
<evidence type="ECO:0000256" key="1">
    <source>
        <dbReference type="ARBA" id="ARBA00006169"/>
    </source>
</evidence>
<proteinExistence type="inferred from homology"/>
<dbReference type="Gene3D" id="1.10.287.110">
    <property type="entry name" value="DnaJ domain"/>
    <property type="match status" value="1"/>
</dbReference>
<feature type="domain" description="DPH-type MB" evidence="6">
    <location>
        <begin position="91"/>
        <end position="159"/>
    </location>
</feature>
<evidence type="ECO:0000259" key="5">
    <source>
        <dbReference type="PROSITE" id="PS50076"/>
    </source>
</evidence>
<dbReference type="PROSITE" id="PS51074">
    <property type="entry name" value="DPH_MB"/>
    <property type="match status" value="1"/>
</dbReference>
<name>G0U416_TRYVY</name>
<dbReference type="PROSITE" id="PS50076">
    <property type="entry name" value="DNAJ_2"/>
    <property type="match status" value="1"/>
</dbReference>
<evidence type="ECO:0000256" key="2">
    <source>
        <dbReference type="ARBA" id="ARBA00022723"/>
    </source>
</evidence>
<gene>
    <name evidence="7" type="ORF">TVY486_1012210</name>
</gene>
<keyword evidence="3" id="KW-0862">Zinc</keyword>
<keyword evidence="4" id="KW-0408">Iron</keyword>
<evidence type="ECO:0000313" key="7">
    <source>
        <dbReference type="EMBL" id="CCC52178.1"/>
    </source>
</evidence>
<dbReference type="InterPro" id="IPR007872">
    <property type="entry name" value="DPH_MB_dom"/>
</dbReference>
<comment type="similarity">
    <text evidence="1">Belongs to the DPH4 family.</text>
</comment>
<dbReference type="Pfam" id="PF05207">
    <property type="entry name" value="Zn_ribbon_CSL"/>
    <property type="match status" value="1"/>
</dbReference>
<keyword evidence="2" id="KW-0479">Metal-binding</keyword>
<protein>
    <submittedName>
        <fullName evidence="7">Putative chaperone protein DNAj</fullName>
    </submittedName>
</protein>
<feature type="domain" description="J" evidence="5">
    <location>
        <begin position="6"/>
        <end position="80"/>
    </location>
</feature>
<dbReference type="CDD" id="cd06257">
    <property type="entry name" value="DnaJ"/>
    <property type="match status" value="1"/>
</dbReference>
<dbReference type="GO" id="GO:0008198">
    <property type="term" value="F:ferrous iron binding"/>
    <property type="evidence" value="ECO:0007669"/>
    <property type="project" value="TreeGrafter"/>
</dbReference>
<dbReference type="SUPFAM" id="SSF46565">
    <property type="entry name" value="Chaperone J-domain"/>
    <property type="match status" value="1"/>
</dbReference>
<dbReference type="InterPro" id="IPR036869">
    <property type="entry name" value="J_dom_sf"/>
</dbReference>
<dbReference type="GO" id="GO:0001671">
    <property type="term" value="F:ATPase activator activity"/>
    <property type="evidence" value="ECO:0007669"/>
    <property type="project" value="TreeGrafter"/>
</dbReference>
<dbReference type="VEuPathDB" id="TriTrypDB:TvY486_1012210"/>
<dbReference type="InterPro" id="IPR036671">
    <property type="entry name" value="DPH_MB_sf"/>
</dbReference>
<accession>G0U416</accession>
<dbReference type="SMART" id="SM00271">
    <property type="entry name" value="DnaJ"/>
    <property type="match status" value="1"/>
</dbReference>